<dbReference type="Proteomes" id="UP000030185">
    <property type="component" value="Unassembled WGS sequence"/>
</dbReference>
<protein>
    <submittedName>
        <fullName evidence="2">Membrane protein</fullName>
    </submittedName>
</protein>
<feature type="transmembrane region" description="Helical" evidence="1">
    <location>
        <begin position="56"/>
        <end position="73"/>
    </location>
</feature>
<feature type="transmembrane region" description="Helical" evidence="1">
    <location>
        <begin position="172"/>
        <end position="194"/>
    </location>
</feature>
<evidence type="ECO:0000313" key="2">
    <source>
        <dbReference type="EMBL" id="GAL87509.1"/>
    </source>
</evidence>
<feature type="transmembrane region" description="Helical" evidence="1">
    <location>
        <begin position="135"/>
        <end position="160"/>
    </location>
</feature>
<keyword evidence="1" id="KW-0472">Membrane</keyword>
<dbReference type="eggNOG" id="COG2322">
    <property type="taxonomic scope" value="Bacteria"/>
</dbReference>
<organism evidence="2 3">
    <name type="scientific">Sporocytophaga myxococcoides</name>
    <dbReference type="NCBI Taxonomy" id="153721"/>
    <lineage>
        <taxon>Bacteria</taxon>
        <taxon>Pseudomonadati</taxon>
        <taxon>Bacteroidota</taxon>
        <taxon>Cytophagia</taxon>
        <taxon>Cytophagales</taxon>
        <taxon>Cytophagaceae</taxon>
        <taxon>Sporocytophaga</taxon>
    </lineage>
</organism>
<reference evidence="2 3" key="1">
    <citation type="submission" date="2014-09" db="EMBL/GenBank/DDBJ databases">
        <title>Sporocytophaga myxococcoides PG-01 genome sequencing.</title>
        <authorList>
            <person name="Liu L."/>
            <person name="Gao P.J."/>
            <person name="Chen G.J."/>
            <person name="Wang L.S."/>
        </authorList>
    </citation>
    <scope>NUCLEOTIDE SEQUENCE [LARGE SCALE GENOMIC DNA]</scope>
    <source>
        <strain evidence="2 3">PG-01</strain>
    </source>
</reference>
<name>A0A098LLZ0_9BACT</name>
<dbReference type="AlphaFoldDB" id="A0A098LLZ0"/>
<dbReference type="OrthoDB" id="9811380at2"/>
<dbReference type="RefSeq" id="WP_045469041.1">
    <property type="nucleotide sequence ID" value="NZ_BBLT01000013.1"/>
</dbReference>
<dbReference type="PANTHER" id="PTHR37692">
    <property type="entry name" value="HYPOTHETICAL MEMBRANE SPANNING PROTEIN"/>
    <property type="match status" value="1"/>
</dbReference>
<dbReference type="PANTHER" id="PTHR37692:SF1">
    <property type="entry name" value="DUF420 DOMAIN-CONTAINING PROTEIN"/>
    <property type="match status" value="1"/>
</dbReference>
<gene>
    <name evidence="2" type="ORF">MYP_4739</name>
</gene>
<feature type="transmembrane region" description="Helical" evidence="1">
    <location>
        <begin position="85"/>
        <end position="103"/>
    </location>
</feature>
<comment type="caution">
    <text evidence="2">The sequence shown here is derived from an EMBL/GenBank/DDBJ whole genome shotgun (WGS) entry which is preliminary data.</text>
</comment>
<sequence>MNTQINPVIEKRDNLYLIIIGILSVAVPVLVSVLFYLPQTGKLGDLDVSFLPHLNAVLNTCTSLALLAGFYFIKFKKDARLHRTAMLVAFCLSSLFLISYVIYHYQGPQTKYGDIDDNLVLDAAELAAVGFTRTIYMFILVTHIILAAVVVPFVLFAIYFGISNQFAKHVKIVKWTFPIWLYVAITGVIVYLMISPYYGA</sequence>
<dbReference type="EMBL" id="BBLT01000013">
    <property type="protein sequence ID" value="GAL87509.1"/>
    <property type="molecule type" value="Genomic_DNA"/>
</dbReference>
<dbReference type="STRING" id="153721.MYP_4739"/>
<feature type="transmembrane region" description="Helical" evidence="1">
    <location>
        <begin position="15"/>
        <end position="36"/>
    </location>
</feature>
<keyword evidence="1" id="KW-0812">Transmembrane</keyword>
<dbReference type="Pfam" id="PF04238">
    <property type="entry name" value="DUF420"/>
    <property type="match status" value="1"/>
</dbReference>
<keyword evidence="1" id="KW-1133">Transmembrane helix</keyword>
<keyword evidence="3" id="KW-1185">Reference proteome</keyword>
<dbReference type="InterPro" id="IPR007352">
    <property type="entry name" value="DUF420"/>
</dbReference>
<evidence type="ECO:0000256" key="1">
    <source>
        <dbReference type="SAM" id="Phobius"/>
    </source>
</evidence>
<accession>A0A098LLZ0</accession>
<evidence type="ECO:0000313" key="3">
    <source>
        <dbReference type="Proteomes" id="UP000030185"/>
    </source>
</evidence>
<proteinExistence type="predicted"/>